<keyword evidence="4" id="KW-0540">Nuclease</keyword>
<dbReference type="PANTHER" id="PTHR22930">
    <property type="match status" value="1"/>
</dbReference>
<dbReference type="GO" id="GO:0016787">
    <property type="term" value="F:hydrolase activity"/>
    <property type="evidence" value="ECO:0007669"/>
    <property type="project" value="UniProtKB-KW"/>
</dbReference>
<evidence type="ECO:0000313" key="9">
    <source>
        <dbReference type="EMBL" id="KAK9985455.1"/>
    </source>
</evidence>
<dbReference type="Proteomes" id="UP001459277">
    <property type="component" value="Unassembled WGS sequence"/>
</dbReference>
<comment type="caution">
    <text evidence="9">The sequence shown here is derived from an EMBL/GenBank/DDBJ whole genome shotgun (WGS) entry which is preliminary data.</text>
</comment>
<dbReference type="GO" id="GO:0005634">
    <property type="term" value="C:nucleus"/>
    <property type="evidence" value="ECO:0007669"/>
    <property type="project" value="UniProtKB-SubCell"/>
</dbReference>
<dbReference type="Pfam" id="PF13359">
    <property type="entry name" value="DDE_Tnp_4"/>
    <property type="match status" value="1"/>
</dbReference>
<dbReference type="GO" id="GO:0046872">
    <property type="term" value="F:metal ion binding"/>
    <property type="evidence" value="ECO:0007669"/>
    <property type="project" value="UniProtKB-KW"/>
</dbReference>
<keyword evidence="10" id="KW-1185">Reference proteome</keyword>
<dbReference type="GO" id="GO:0004518">
    <property type="term" value="F:nuclease activity"/>
    <property type="evidence" value="ECO:0007669"/>
    <property type="project" value="UniProtKB-KW"/>
</dbReference>
<evidence type="ECO:0000256" key="2">
    <source>
        <dbReference type="ARBA" id="ARBA00004123"/>
    </source>
</evidence>
<comment type="subcellular location">
    <subcellularLocation>
        <location evidence="2">Nucleus</location>
    </subcellularLocation>
</comment>
<dbReference type="PANTHER" id="PTHR22930:SF221">
    <property type="entry name" value="NUCLEASE HARBI1"/>
    <property type="match status" value="1"/>
</dbReference>
<name>A0AAW2BN11_9ROSI</name>
<organism evidence="9 10">
    <name type="scientific">Lithocarpus litseifolius</name>
    <dbReference type="NCBI Taxonomy" id="425828"/>
    <lineage>
        <taxon>Eukaryota</taxon>
        <taxon>Viridiplantae</taxon>
        <taxon>Streptophyta</taxon>
        <taxon>Embryophyta</taxon>
        <taxon>Tracheophyta</taxon>
        <taxon>Spermatophyta</taxon>
        <taxon>Magnoliopsida</taxon>
        <taxon>eudicotyledons</taxon>
        <taxon>Gunneridae</taxon>
        <taxon>Pentapetalae</taxon>
        <taxon>rosids</taxon>
        <taxon>fabids</taxon>
        <taxon>Fagales</taxon>
        <taxon>Fagaceae</taxon>
        <taxon>Lithocarpus</taxon>
    </lineage>
</organism>
<keyword evidence="5" id="KW-0479">Metal-binding</keyword>
<evidence type="ECO:0000256" key="6">
    <source>
        <dbReference type="ARBA" id="ARBA00022801"/>
    </source>
</evidence>
<protein>
    <recommendedName>
        <fullName evidence="8">DDE Tnp4 domain-containing protein</fullName>
    </recommendedName>
</protein>
<evidence type="ECO:0000256" key="3">
    <source>
        <dbReference type="ARBA" id="ARBA00006958"/>
    </source>
</evidence>
<evidence type="ECO:0000259" key="8">
    <source>
        <dbReference type="Pfam" id="PF13359"/>
    </source>
</evidence>
<evidence type="ECO:0000256" key="7">
    <source>
        <dbReference type="ARBA" id="ARBA00023242"/>
    </source>
</evidence>
<feature type="domain" description="DDE Tnp4" evidence="8">
    <location>
        <begin position="103"/>
        <end position="161"/>
    </location>
</feature>
<reference evidence="9 10" key="1">
    <citation type="submission" date="2024-01" db="EMBL/GenBank/DDBJ databases">
        <title>A telomere-to-telomere, gap-free genome of sweet tea (Lithocarpus litseifolius).</title>
        <authorList>
            <person name="Zhou J."/>
        </authorList>
    </citation>
    <scope>NUCLEOTIDE SEQUENCE [LARGE SCALE GENOMIC DNA]</scope>
    <source>
        <strain evidence="9">Zhou-2022a</strain>
        <tissue evidence="9">Leaf</tissue>
    </source>
</reference>
<dbReference type="InterPro" id="IPR045249">
    <property type="entry name" value="HARBI1-like"/>
</dbReference>
<accession>A0AAW2BN11</accession>
<comment type="cofactor">
    <cofactor evidence="1">
        <name>a divalent metal cation</name>
        <dbReference type="ChEBI" id="CHEBI:60240"/>
    </cofactor>
</comment>
<proteinExistence type="inferred from homology"/>
<gene>
    <name evidence="9" type="ORF">SO802_030406</name>
</gene>
<dbReference type="InterPro" id="IPR027806">
    <property type="entry name" value="HARBI1_dom"/>
</dbReference>
<evidence type="ECO:0000313" key="10">
    <source>
        <dbReference type="Proteomes" id="UP001459277"/>
    </source>
</evidence>
<evidence type="ECO:0000256" key="4">
    <source>
        <dbReference type="ARBA" id="ARBA00022722"/>
    </source>
</evidence>
<evidence type="ECO:0000256" key="5">
    <source>
        <dbReference type="ARBA" id="ARBA00022723"/>
    </source>
</evidence>
<comment type="similarity">
    <text evidence="3">Belongs to the HARBI1 family.</text>
</comment>
<keyword evidence="7" id="KW-0539">Nucleus</keyword>
<dbReference type="AlphaFoldDB" id="A0AAW2BN11"/>
<dbReference type="EMBL" id="JAZDWU010000011">
    <property type="protein sequence ID" value="KAK9985455.1"/>
    <property type="molecule type" value="Genomic_DNA"/>
</dbReference>
<evidence type="ECO:0000256" key="1">
    <source>
        <dbReference type="ARBA" id="ARBA00001968"/>
    </source>
</evidence>
<sequence>MTLVILGNAMGNRMVQDRFQYLGETVHRHVATVVTLLATVMIANIIKPVDPTFRCIGAIDGVHVPVVLLVEEQHPYRGRKGITTVNCMRACDFDMKFTFACVGKYYLVDSGYPMKKGFLAPYKGERYHIPNFQQGEALHHLVEKFNYLHSSLRTVIERTFGV</sequence>
<keyword evidence="6" id="KW-0378">Hydrolase</keyword>